<sequence length="156" mass="17317">MVGVTSSRNLLSKSDNLDEVIAGFLSRWERTQYLFSEGPHGQEMESVVGRVVVSGHVCSGGWPGELCCVEVWLGEVWVGESWSGEKCIGVFWVSRSGILQTIHRILTKTFSGFCITIEGDLVVNNSHNHGMRKLKSRDCVFVEKEEVAAFAIPLEQ</sequence>
<reference evidence="1 2" key="1">
    <citation type="submission" date="2021-03" db="EMBL/GenBank/DDBJ databases">
        <authorList>
            <person name="King G.J."/>
            <person name="Bancroft I."/>
            <person name="Baten A."/>
            <person name="Bloomfield J."/>
            <person name="Borpatragohain P."/>
            <person name="He Z."/>
            <person name="Irish N."/>
            <person name="Irwin J."/>
            <person name="Liu K."/>
            <person name="Mauleon R.P."/>
            <person name="Moore J."/>
            <person name="Morris R."/>
            <person name="Ostergaard L."/>
            <person name="Wang B."/>
            <person name="Wells R."/>
        </authorList>
    </citation>
    <scope>NUCLEOTIDE SEQUENCE [LARGE SCALE GENOMIC DNA]</scope>
    <source>
        <strain evidence="1">R-o-18</strain>
        <tissue evidence="1">Leaf</tissue>
    </source>
</reference>
<accession>A0ABQ7LIC7</accession>
<evidence type="ECO:0000313" key="1">
    <source>
        <dbReference type="EMBL" id="KAG5385274.1"/>
    </source>
</evidence>
<comment type="caution">
    <text evidence="1">The sequence shown here is derived from an EMBL/GenBank/DDBJ whole genome shotgun (WGS) entry which is preliminary data.</text>
</comment>
<gene>
    <name evidence="1" type="primary">A09g514530.1_BraROA</name>
    <name evidence="1" type="ORF">IGI04_036744</name>
</gene>
<dbReference type="EMBL" id="JADBGQ010000008">
    <property type="protein sequence ID" value="KAG5385274.1"/>
    <property type="molecule type" value="Genomic_DNA"/>
</dbReference>
<dbReference type="Proteomes" id="UP000823674">
    <property type="component" value="Chromosome A09"/>
</dbReference>
<organism evidence="1 2">
    <name type="scientific">Brassica rapa subsp. trilocularis</name>
    <dbReference type="NCBI Taxonomy" id="1813537"/>
    <lineage>
        <taxon>Eukaryota</taxon>
        <taxon>Viridiplantae</taxon>
        <taxon>Streptophyta</taxon>
        <taxon>Embryophyta</taxon>
        <taxon>Tracheophyta</taxon>
        <taxon>Spermatophyta</taxon>
        <taxon>Magnoliopsida</taxon>
        <taxon>eudicotyledons</taxon>
        <taxon>Gunneridae</taxon>
        <taxon>Pentapetalae</taxon>
        <taxon>rosids</taxon>
        <taxon>malvids</taxon>
        <taxon>Brassicales</taxon>
        <taxon>Brassicaceae</taxon>
        <taxon>Brassiceae</taxon>
        <taxon>Brassica</taxon>
    </lineage>
</organism>
<evidence type="ECO:0008006" key="3">
    <source>
        <dbReference type="Google" id="ProtNLM"/>
    </source>
</evidence>
<proteinExistence type="predicted"/>
<keyword evidence="2" id="KW-1185">Reference proteome</keyword>
<protein>
    <recommendedName>
        <fullName evidence="3">FHA domain-containing protein</fullName>
    </recommendedName>
</protein>
<evidence type="ECO:0000313" key="2">
    <source>
        <dbReference type="Proteomes" id="UP000823674"/>
    </source>
</evidence>
<name>A0ABQ7LIC7_BRACM</name>